<evidence type="ECO:0000256" key="1">
    <source>
        <dbReference type="ARBA" id="ARBA00023015"/>
    </source>
</evidence>
<organism evidence="5 6">
    <name type="scientific">Serratia grimesii</name>
    <dbReference type="NCBI Taxonomy" id="82995"/>
    <lineage>
        <taxon>Bacteria</taxon>
        <taxon>Pseudomonadati</taxon>
        <taxon>Pseudomonadota</taxon>
        <taxon>Gammaproteobacteria</taxon>
        <taxon>Enterobacterales</taxon>
        <taxon>Yersiniaceae</taxon>
        <taxon>Serratia</taxon>
    </lineage>
</organism>
<evidence type="ECO:0000256" key="2">
    <source>
        <dbReference type="ARBA" id="ARBA00023125"/>
    </source>
</evidence>
<protein>
    <submittedName>
        <fullName evidence="5">AraC family transcriptional regulator</fullName>
    </submittedName>
</protein>
<keyword evidence="3" id="KW-0804">Transcription</keyword>
<feature type="domain" description="HTH araC/xylS-type" evidence="4">
    <location>
        <begin position="193"/>
        <end position="291"/>
    </location>
</feature>
<reference evidence="5 6" key="1">
    <citation type="journal article" date="2018" name="Nat. Biotechnol.">
        <title>A standardized bacterial taxonomy based on genome phylogeny substantially revises the tree of life.</title>
        <authorList>
            <person name="Parks D.H."/>
            <person name="Chuvochina M."/>
            <person name="Waite D.W."/>
            <person name="Rinke C."/>
            <person name="Skarshewski A."/>
            <person name="Chaumeil P.A."/>
            <person name="Hugenholtz P."/>
        </authorList>
    </citation>
    <scope>NUCLEOTIDE SEQUENCE [LARGE SCALE GENOMIC DNA]</scope>
    <source>
        <strain evidence="5">UBA11264</strain>
    </source>
</reference>
<dbReference type="PROSITE" id="PS00041">
    <property type="entry name" value="HTH_ARAC_FAMILY_1"/>
    <property type="match status" value="1"/>
</dbReference>
<dbReference type="SUPFAM" id="SSF46689">
    <property type="entry name" value="Homeodomain-like"/>
    <property type="match status" value="2"/>
</dbReference>
<dbReference type="GO" id="GO:0003700">
    <property type="term" value="F:DNA-binding transcription factor activity"/>
    <property type="evidence" value="ECO:0007669"/>
    <property type="project" value="InterPro"/>
</dbReference>
<dbReference type="Pfam" id="PF12833">
    <property type="entry name" value="HTH_18"/>
    <property type="match status" value="1"/>
</dbReference>
<name>A0A9C7QZ93_9GAMM</name>
<dbReference type="RefSeq" id="WP_278431524.1">
    <property type="nucleotide sequence ID" value="NZ_DPSM01000022.1"/>
</dbReference>
<proteinExistence type="predicted"/>
<dbReference type="AlphaFoldDB" id="A0A9C7QZ93"/>
<evidence type="ECO:0000313" key="6">
    <source>
        <dbReference type="Proteomes" id="UP000262210"/>
    </source>
</evidence>
<dbReference type="PANTHER" id="PTHR43280:SF2">
    <property type="entry name" value="HTH-TYPE TRANSCRIPTIONAL REGULATOR EXSA"/>
    <property type="match status" value="1"/>
</dbReference>
<evidence type="ECO:0000259" key="4">
    <source>
        <dbReference type="PROSITE" id="PS01124"/>
    </source>
</evidence>
<keyword evidence="2" id="KW-0238">DNA-binding</keyword>
<dbReference type="InterPro" id="IPR014710">
    <property type="entry name" value="RmlC-like_jellyroll"/>
</dbReference>
<dbReference type="SMART" id="SM00342">
    <property type="entry name" value="HTH_ARAC"/>
    <property type="match status" value="1"/>
</dbReference>
<dbReference type="InterPro" id="IPR018060">
    <property type="entry name" value="HTH_AraC"/>
</dbReference>
<dbReference type="Pfam" id="PF02311">
    <property type="entry name" value="AraC_binding"/>
    <property type="match status" value="1"/>
</dbReference>
<dbReference type="GO" id="GO:0043565">
    <property type="term" value="F:sequence-specific DNA binding"/>
    <property type="evidence" value="ECO:0007669"/>
    <property type="project" value="InterPro"/>
</dbReference>
<evidence type="ECO:0000256" key="3">
    <source>
        <dbReference type="ARBA" id="ARBA00023163"/>
    </source>
</evidence>
<dbReference type="Gene3D" id="1.10.10.60">
    <property type="entry name" value="Homeodomain-like"/>
    <property type="match status" value="2"/>
</dbReference>
<dbReference type="InterPro" id="IPR018062">
    <property type="entry name" value="HTH_AraC-typ_CS"/>
</dbReference>
<dbReference type="InterPro" id="IPR011051">
    <property type="entry name" value="RmlC_Cupin_sf"/>
</dbReference>
<dbReference type="PROSITE" id="PS01124">
    <property type="entry name" value="HTH_ARAC_FAMILY_2"/>
    <property type="match status" value="1"/>
</dbReference>
<evidence type="ECO:0000313" key="5">
    <source>
        <dbReference type="EMBL" id="HCK01557.1"/>
    </source>
</evidence>
<gene>
    <name evidence="5" type="ORF">DHV72_16290</name>
</gene>
<comment type="caution">
    <text evidence="5">The sequence shown here is derived from an EMBL/GenBank/DDBJ whole genome shotgun (WGS) entry which is preliminary data.</text>
</comment>
<dbReference type="Proteomes" id="UP000262210">
    <property type="component" value="Unassembled WGS sequence"/>
</dbReference>
<dbReference type="SUPFAM" id="SSF51182">
    <property type="entry name" value="RmlC-like cupins"/>
    <property type="match status" value="1"/>
</dbReference>
<dbReference type="InterPro" id="IPR003313">
    <property type="entry name" value="AraC-bd"/>
</dbReference>
<accession>A0A9C7QZ93</accession>
<sequence>MFPFSVTQQPRLKSHRQASTAIHEGSGYELISFDAEKLNVFAAEVYYCEPHWHSAPELICILSGEFSVTLGHATSVAAAGSLLYINPDEIHSLEAHKPNSQLLTIQFSPNLFDETHPAPIMDYALLATQKERETDLKVRHSVIALLEHVIGSQPSFTRIALVYQLLGALLSAGETMSVRQQLTVRKKDQQLVKYGIAFINQHFDDELNLATIAENAGVSYHHFSRTFKKISGYNFKEYLTMIRINKAKLLLKDTNIPITEISYSCGFSGHKQLIFAFNKYCRMTPTEFRKRYVTAISAAGEQQIMTDFRCLPLDKNVISLLVAPSADCAETA</sequence>
<dbReference type="InterPro" id="IPR009057">
    <property type="entry name" value="Homeodomain-like_sf"/>
</dbReference>
<dbReference type="Gene3D" id="2.60.120.10">
    <property type="entry name" value="Jelly Rolls"/>
    <property type="match status" value="1"/>
</dbReference>
<dbReference type="EMBL" id="DPSM01000022">
    <property type="protein sequence ID" value="HCK01557.1"/>
    <property type="molecule type" value="Genomic_DNA"/>
</dbReference>
<dbReference type="PANTHER" id="PTHR43280">
    <property type="entry name" value="ARAC-FAMILY TRANSCRIPTIONAL REGULATOR"/>
    <property type="match status" value="1"/>
</dbReference>
<keyword evidence="1" id="KW-0805">Transcription regulation</keyword>